<reference evidence="2 3" key="1">
    <citation type="submission" date="2016-03" db="EMBL/GenBank/DDBJ databases">
        <title>Draft genome sequence of Flavobacterium fryxellicola DSM 16209.</title>
        <authorList>
            <person name="Shin S.-K."/>
            <person name="Yi H."/>
        </authorList>
    </citation>
    <scope>NUCLEOTIDE SEQUENCE [LARGE SCALE GENOMIC DNA]</scope>
    <source>
        <strain evidence="2 3">DSM 16209</strain>
    </source>
</reference>
<keyword evidence="1" id="KW-1133">Transmembrane helix</keyword>
<sequence length="115" mass="13310">MKQKAYHITLLFFFPVFQSFITTIQFNNIVANIQLEIIFFAILIAILSVMLLFTIIYFCIAIDHWFCSDYKLNKLWPCVICALAIVGIYCTIKAIINTKIERVQNCIRNIPNAIA</sequence>
<comment type="caution">
    <text evidence="2">The sequence shown here is derived from an EMBL/GenBank/DDBJ whole genome shotgun (WGS) entry which is preliminary data.</text>
</comment>
<gene>
    <name evidence="2" type="ORF">FBFR_01715</name>
</gene>
<organism evidence="2 3">
    <name type="scientific">Flavobacterium fryxellicola</name>
    <dbReference type="NCBI Taxonomy" id="249352"/>
    <lineage>
        <taxon>Bacteria</taxon>
        <taxon>Pseudomonadati</taxon>
        <taxon>Bacteroidota</taxon>
        <taxon>Flavobacteriia</taxon>
        <taxon>Flavobacteriales</taxon>
        <taxon>Flavobacteriaceae</taxon>
        <taxon>Flavobacterium</taxon>
    </lineage>
</organism>
<dbReference type="Proteomes" id="UP000077164">
    <property type="component" value="Unassembled WGS sequence"/>
</dbReference>
<evidence type="ECO:0000256" key="1">
    <source>
        <dbReference type="SAM" id="Phobius"/>
    </source>
</evidence>
<protein>
    <submittedName>
        <fullName evidence="2">Uncharacterized protein</fullName>
    </submittedName>
</protein>
<evidence type="ECO:0000313" key="2">
    <source>
        <dbReference type="EMBL" id="OAB30541.1"/>
    </source>
</evidence>
<keyword evidence="3" id="KW-1185">Reference proteome</keyword>
<dbReference type="EMBL" id="LVJE01000003">
    <property type="protein sequence ID" value="OAB30541.1"/>
    <property type="molecule type" value="Genomic_DNA"/>
</dbReference>
<feature type="transmembrane region" description="Helical" evidence="1">
    <location>
        <begin position="38"/>
        <end position="62"/>
    </location>
</feature>
<proteinExistence type="predicted"/>
<accession>A0A167ZKE4</accession>
<feature type="transmembrane region" description="Helical" evidence="1">
    <location>
        <begin position="6"/>
        <end position="26"/>
    </location>
</feature>
<dbReference type="AlphaFoldDB" id="A0A167ZKE4"/>
<name>A0A167ZKE4_9FLAO</name>
<dbReference type="STRING" id="249352.SAMN05444395_11119"/>
<keyword evidence="1" id="KW-0472">Membrane</keyword>
<evidence type="ECO:0000313" key="3">
    <source>
        <dbReference type="Proteomes" id="UP000077164"/>
    </source>
</evidence>
<feature type="transmembrane region" description="Helical" evidence="1">
    <location>
        <begin position="74"/>
        <end position="92"/>
    </location>
</feature>
<keyword evidence="1" id="KW-0812">Transmembrane</keyword>